<dbReference type="SUPFAM" id="SSF48179">
    <property type="entry name" value="6-phosphogluconate dehydrogenase C-terminal domain-like"/>
    <property type="match status" value="1"/>
</dbReference>
<dbReference type="Gene3D" id="3.40.50.720">
    <property type="entry name" value="NAD(P)-binding Rossmann-like Domain"/>
    <property type="match status" value="1"/>
</dbReference>
<reference evidence="3 4" key="1">
    <citation type="submission" date="2019-06" db="EMBL/GenBank/DDBJ databases">
        <title>Sequencing the genomes of 1000 actinobacteria strains.</title>
        <authorList>
            <person name="Klenk H.-P."/>
        </authorList>
    </citation>
    <scope>NUCLEOTIDE SEQUENCE [LARGE SCALE GENOMIC DNA]</scope>
    <source>
        <strain evidence="3 4">DSM 45671</strain>
    </source>
</reference>
<feature type="domain" description="Phosphogluconate dehydrogenase NAD-binding putative C-terminal" evidence="1">
    <location>
        <begin position="205"/>
        <end position="273"/>
    </location>
</feature>
<accession>A0A561T2S1</accession>
<dbReference type="InterPro" id="IPR013328">
    <property type="entry name" value="6PGD_dom2"/>
</dbReference>
<dbReference type="AlphaFoldDB" id="A0A561T2S1"/>
<dbReference type="EMBL" id="VIWU01000001">
    <property type="protein sequence ID" value="TWF81385.1"/>
    <property type="molecule type" value="Genomic_DNA"/>
</dbReference>
<name>A0A561T2S1_9PSEU</name>
<dbReference type="InterPro" id="IPR036291">
    <property type="entry name" value="NAD(P)-bd_dom_sf"/>
</dbReference>
<dbReference type="SUPFAM" id="SSF51735">
    <property type="entry name" value="NAD(P)-binding Rossmann-fold domains"/>
    <property type="match status" value="1"/>
</dbReference>
<comment type="caution">
    <text evidence="3">The sequence shown here is derived from an EMBL/GenBank/DDBJ whole genome shotgun (WGS) entry which is preliminary data.</text>
</comment>
<proteinExistence type="predicted"/>
<dbReference type="Pfam" id="PF09130">
    <property type="entry name" value="DUF1932"/>
    <property type="match status" value="1"/>
</dbReference>
<dbReference type="Pfam" id="PF10727">
    <property type="entry name" value="Rossmann-like"/>
    <property type="match status" value="1"/>
</dbReference>
<dbReference type="Gene3D" id="1.10.1040.10">
    <property type="entry name" value="N-(1-d-carboxylethyl)-l-norvaline Dehydrogenase, domain 2"/>
    <property type="match status" value="1"/>
</dbReference>
<protein>
    <submittedName>
        <fullName evidence="3">Rossmann-like domain-containing protein</fullName>
    </submittedName>
</protein>
<dbReference type="InterPro" id="IPR019665">
    <property type="entry name" value="OxRdtase/DH_put_Rossmann_dom"/>
</dbReference>
<evidence type="ECO:0000259" key="2">
    <source>
        <dbReference type="Pfam" id="PF10727"/>
    </source>
</evidence>
<evidence type="ECO:0000313" key="4">
    <source>
        <dbReference type="Proteomes" id="UP000321261"/>
    </source>
</evidence>
<dbReference type="Proteomes" id="UP000321261">
    <property type="component" value="Unassembled WGS sequence"/>
</dbReference>
<dbReference type="InterPro" id="IPR008927">
    <property type="entry name" value="6-PGluconate_DH-like_C_sf"/>
</dbReference>
<keyword evidence="4" id="KW-1185">Reference proteome</keyword>
<dbReference type="InterPro" id="IPR015814">
    <property type="entry name" value="Pgluconate_DH_NAD-bd_C"/>
</dbReference>
<organism evidence="3 4">
    <name type="scientific">Pseudonocardia hierapolitana</name>
    <dbReference type="NCBI Taxonomy" id="1128676"/>
    <lineage>
        <taxon>Bacteria</taxon>
        <taxon>Bacillati</taxon>
        <taxon>Actinomycetota</taxon>
        <taxon>Actinomycetes</taxon>
        <taxon>Pseudonocardiales</taxon>
        <taxon>Pseudonocardiaceae</taxon>
        <taxon>Pseudonocardia</taxon>
    </lineage>
</organism>
<evidence type="ECO:0000259" key="1">
    <source>
        <dbReference type="Pfam" id="PF09130"/>
    </source>
</evidence>
<evidence type="ECO:0000313" key="3">
    <source>
        <dbReference type="EMBL" id="TWF81385.1"/>
    </source>
</evidence>
<gene>
    <name evidence="3" type="ORF">FHX44_117328</name>
</gene>
<feature type="domain" description="Putative oxidoreductase/dehydrogenase Rossmann-like" evidence="2">
    <location>
        <begin position="16"/>
        <end position="103"/>
    </location>
</feature>
<sequence>MIPGVMMPGVDPPLPNRPVVGILHPGAMGAALGSALKARAGTVIWAAAGRSHATAKRAELADLVAVPDVTELARRSHLIVSICPPHAAGAVAEEVAAALAGRPDPPLYVDANAVAPATVHGVGALLGAQRVVDGAVIGPPAWEPGRTVLWLSGEAAPAVADLFAGSPFTARVLGPDLGSASALKACYALQTKALPTVWAALAEAADAYGVRDALHDQLARDGVDLTAHLNALRARAGSKAWRWAGEMDEAAATLSAVGVPDGFSRAAAEVYRRMADGSR</sequence>